<accession>A0ACD5C2X7</accession>
<sequence length="1050" mass="115982">MNYRNFKSGALTMLLLSGGTLLYAQQRIQVNGKVLSKDGVSLPGTSITVKDNRTGQKAIFSAGDKGLFQLKNIKVNELYNLYFEHLGYLPDSVTNFRVYGNENNALLIRLIAKEQRLDDVIVIGYGTQSKSNITGAISSVKAKDLVDMPVSRLEDALKGRASGVNITANSGLPGTTSTVNIRGITSINGGNPLYVVDGIPVEGGIDYLNPSDIASIEVLKDGASAAIYGTKAGAGVIIVSTKKGAIGKIKLNFNGYYGFQQPERRVKVATGEQYAILRNESFLAANPDKPLLFSDPKSFGRGTDWQDQIFNNSAPISNQELSINGGNDKSTFYISAGHYAQDGIVLSDISKYRRYTMRINSSHKIFDWLTFSENISYAKTKNKIEVSENNYLGGTPLISALNLDPLTPVVVTDPKQINAEPYLSNKDLLMYDNSGNPYGISKYVKEMANPLAYAKTKAGNFYWGDKFAGSAFLEAEPIKDLKLRSTIGFDYAFWGMEAFNPRYYLNEVFSNRGSNSYNRDMNKALTWIWTNTMNYERRFGLHQATILLGTEAIDRSAQFGLNGNFLNLPVDNFKDASLNFPTIPSNTVATGWEAQPYTMASYFVRGTYNYDGRYLFTGVVRRDGSSHFGRNNLYATFPAVSLGWVLSKEPFLKNSTVVNFLKLRVGYGVTGNENIAPFLFVSTVGGAGMYVVGDKIEVGNAPQAPANQDLKWERIAQSNIGLDGKLFDYFNFSIDYYQKKTSDMLLAVTLPSYLGATASPYGNIASMRNNGVEVELGYQRNLGGVGIDVSGNASYVRNEITDLGVNAFFAGAGFQAASYEISRKMVGQPMNFFYGFQNMGIFQSATEVDQYRSAKGELIQPEAKPGDFKWADLNQNGKIDADDRTYLGDPTPHWTFGLNLGLKYKDFDMKIFGQGVAGNKIFQQLRRLDLANANYMAAALDRWTGPGTSDQYPRLTDNDLNGNFTNPSSFYLHNGAFFRIKTLQLGYNFPTTLLEKINMSHARVYLSGNNLFTFTEYDGYDPEIGGGLFGIDRGIYPQARSFTLGLNITF</sequence>
<reference evidence="1" key="1">
    <citation type="submission" date="2024-04" db="EMBL/GenBank/DDBJ databases">
        <title>Complete genome sequence of Sphingobacterium thalpophiium BAA-1094.</title>
        <authorList>
            <person name="Adaikpoh B.I."/>
        </authorList>
    </citation>
    <scope>NUCLEOTIDE SEQUENCE</scope>
    <source>
        <strain evidence="1">BAA-1094</strain>
    </source>
</reference>
<organism evidence="1 2">
    <name type="scientific">Sphingobacterium thalpophilum</name>
    <dbReference type="NCBI Taxonomy" id="259"/>
    <lineage>
        <taxon>Bacteria</taxon>
        <taxon>Pseudomonadati</taxon>
        <taxon>Bacteroidota</taxon>
        <taxon>Sphingobacteriia</taxon>
        <taxon>Sphingobacteriales</taxon>
        <taxon>Sphingobacteriaceae</taxon>
        <taxon>Sphingobacterium</taxon>
    </lineage>
</organism>
<name>A0ACD5C2X7_9SPHI</name>
<proteinExistence type="predicted"/>
<keyword evidence="1" id="KW-0675">Receptor</keyword>
<protein>
    <submittedName>
        <fullName evidence="1">TonB-dependent receptor</fullName>
    </submittedName>
</protein>
<evidence type="ECO:0000313" key="1">
    <source>
        <dbReference type="EMBL" id="WZN56233.1"/>
    </source>
</evidence>
<dbReference type="EMBL" id="CP151087">
    <property type="protein sequence ID" value="WZN56233.1"/>
    <property type="molecule type" value="Genomic_DNA"/>
</dbReference>
<evidence type="ECO:0000313" key="2">
    <source>
        <dbReference type="Proteomes" id="UP001485301"/>
    </source>
</evidence>
<gene>
    <name evidence="1" type="ORF">AACH28_01560</name>
</gene>
<dbReference type="Proteomes" id="UP001485301">
    <property type="component" value="Chromosome"/>
</dbReference>
<keyword evidence="2" id="KW-1185">Reference proteome</keyword>